<dbReference type="Proteomes" id="UP000663828">
    <property type="component" value="Unassembled WGS sequence"/>
</dbReference>
<comment type="caution">
    <text evidence="9">Lacks conserved residue(s) required for the propagation of feature annotation.</text>
</comment>
<name>A0A814I5W9_ADIRI</name>
<dbReference type="EMBL" id="CAJNOR010000841">
    <property type="protein sequence ID" value="CAF1019400.1"/>
    <property type="molecule type" value="Genomic_DNA"/>
</dbReference>
<feature type="repeat" description="NHL" evidence="10">
    <location>
        <begin position="588"/>
        <end position="631"/>
    </location>
</feature>
<dbReference type="PRINTS" id="PR01433">
    <property type="entry name" value="POLYCYSTIN2"/>
</dbReference>
<dbReference type="InterPro" id="IPR042060">
    <property type="entry name" value="PLAT_polycystin1"/>
</dbReference>
<evidence type="ECO:0000256" key="2">
    <source>
        <dbReference type="ARBA" id="ARBA00007200"/>
    </source>
</evidence>
<feature type="transmembrane region" description="Helical" evidence="12">
    <location>
        <begin position="1840"/>
        <end position="1858"/>
    </location>
</feature>
<dbReference type="Gene3D" id="2.40.10.500">
    <property type="match status" value="2"/>
</dbReference>
<accession>A0A814I5W9</accession>
<gene>
    <name evidence="14" type="ORF">XAT740_LOCUS14151</name>
</gene>
<feature type="transmembrane region" description="Helical" evidence="12">
    <location>
        <begin position="2157"/>
        <end position="2178"/>
    </location>
</feature>
<feature type="transmembrane region" description="Helical" evidence="12">
    <location>
        <begin position="2547"/>
        <end position="2566"/>
    </location>
</feature>
<comment type="subcellular location">
    <subcellularLocation>
        <location evidence="1">Membrane</location>
        <topology evidence="1">Multi-pass membrane protein</topology>
    </subcellularLocation>
</comment>
<keyword evidence="6 12" id="KW-1133">Transmembrane helix</keyword>
<dbReference type="PANTHER" id="PTHR10877">
    <property type="entry name" value="POLYCYSTIN FAMILY MEMBER"/>
    <property type="match status" value="1"/>
</dbReference>
<feature type="transmembrane region" description="Helical" evidence="12">
    <location>
        <begin position="2737"/>
        <end position="2758"/>
    </location>
</feature>
<feature type="transmembrane region" description="Helical" evidence="12">
    <location>
        <begin position="2635"/>
        <end position="2656"/>
    </location>
</feature>
<evidence type="ECO:0000256" key="10">
    <source>
        <dbReference type="PROSITE-ProRule" id="PRU00504"/>
    </source>
</evidence>
<dbReference type="GO" id="GO:0005509">
    <property type="term" value="F:calcium ion binding"/>
    <property type="evidence" value="ECO:0007669"/>
    <property type="project" value="InterPro"/>
</dbReference>
<dbReference type="InterPro" id="IPR013122">
    <property type="entry name" value="PKD1_2_channel"/>
</dbReference>
<dbReference type="PANTHER" id="PTHR10877:SF194">
    <property type="entry name" value="LOCATION OF VULVA DEFECTIVE 1"/>
    <property type="match status" value="1"/>
</dbReference>
<dbReference type="PROSITE" id="PS50095">
    <property type="entry name" value="PLAT"/>
    <property type="match status" value="1"/>
</dbReference>
<dbReference type="Pfam" id="PF20519">
    <property type="entry name" value="Polycystin_dom"/>
    <property type="match status" value="1"/>
</dbReference>
<protein>
    <recommendedName>
        <fullName evidence="13">PLAT domain-containing protein</fullName>
    </recommendedName>
</protein>
<evidence type="ECO:0000256" key="7">
    <source>
        <dbReference type="ARBA" id="ARBA00023136"/>
    </source>
</evidence>
<dbReference type="InterPro" id="IPR036392">
    <property type="entry name" value="PLAT/LH2_dom_sf"/>
</dbReference>
<evidence type="ECO:0000256" key="11">
    <source>
        <dbReference type="SAM" id="MobiDB-lite"/>
    </source>
</evidence>
<dbReference type="GO" id="GO:0016020">
    <property type="term" value="C:membrane"/>
    <property type="evidence" value="ECO:0007669"/>
    <property type="project" value="UniProtKB-SubCell"/>
</dbReference>
<feature type="domain" description="PLAT" evidence="13">
    <location>
        <begin position="1883"/>
        <end position="2002"/>
    </location>
</feature>
<evidence type="ECO:0000256" key="4">
    <source>
        <dbReference type="ARBA" id="ARBA00022729"/>
    </source>
</evidence>
<evidence type="ECO:0000256" key="1">
    <source>
        <dbReference type="ARBA" id="ARBA00004141"/>
    </source>
</evidence>
<feature type="repeat" description="NHL" evidence="10">
    <location>
        <begin position="163"/>
        <end position="202"/>
    </location>
</feature>
<evidence type="ECO:0000256" key="12">
    <source>
        <dbReference type="SAM" id="Phobius"/>
    </source>
</evidence>
<feature type="transmembrane region" description="Helical" evidence="12">
    <location>
        <begin position="2045"/>
        <end position="2065"/>
    </location>
</feature>
<evidence type="ECO:0000256" key="3">
    <source>
        <dbReference type="ARBA" id="ARBA00022692"/>
    </source>
</evidence>
<feature type="transmembrane region" description="Helical" evidence="12">
    <location>
        <begin position="2677"/>
        <end position="2697"/>
    </location>
</feature>
<keyword evidence="3 12" id="KW-0812">Transmembrane</keyword>
<evidence type="ECO:0000313" key="14">
    <source>
        <dbReference type="EMBL" id="CAF1019400.1"/>
    </source>
</evidence>
<dbReference type="Pfam" id="PF01477">
    <property type="entry name" value="PLAT"/>
    <property type="match status" value="1"/>
</dbReference>
<dbReference type="InterPro" id="IPR046791">
    <property type="entry name" value="Polycystin_dom"/>
</dbReference>
<keyword evidence="8" id="KW-0325">Glycoprotein</keyword>
<comment type="caution">
    <text evidence="14">The sequence shown here is derived from an EMBL/GenBank/DDBJ whole genome shotgun (WGS) entry which is preliminary data.</text>
</comment>
<dbReference type="GO" id="GO:0005262">
    <property type="term" value="F:calcium channel activity"/>
    <property type="evidence" value="ECO:0007669"/>
    <property type="project" value="TreeGrafter"/>
</dbReference>
<evidence type="ECO:0000256" key="8">
    <source>
        <dbReference type="ARBA" id="ARBA00023180"/>
    </source>
</evidence>
<comment type="similarity">
    <text evidence="2">Belongs to the polycystin family.</text>
</comment>
<feature type="region of interest" description="Disordered" evidence="11">
    <location>
        <begin position="754"/>
        <end position="780"/>
    </location>
</feature>
<dbReference type="Pfam" id="PF02010">
    <property type="entry name" value="REJ"/>
    <property type="match status" value="1"/>
</dbReference>
<sequence length="2847" mass="322956">MNILLIYLAVSYHQPRFCSSATWRYNATTFSASTIGISPAYIFITKNNTISVVNPSNNTIVMWNDNNSTPIRTIKLNSSQPYSHFVMDSDDIYIDSFIQAGQVGKWFVNSTFGQPVMYPCSQCYGLFVDINSNIYCSINDKHQVVAQSLNDISNRMNIVAGTGISGSNSDMLSAPYQIYVDTNLDLYVADSGNNRVQCFQVGHTNGTTVAGISSQYITITLNSPTGIVLDEDKYLYITDSGNNRIVASGPYGFRCLVGCSSLAGSTADKLNSPVVFSFNSHGDMFVVDKGNRRIQKFYSQSNLCNNFTTAIITTSTSTTTTTSTQNSNQYLTTITSANIMVSYNRPKLSENSTWYENATTFADTNVIGDDPYAIFIDIYNTVYFAASNPHQVIIWSNGSNIVTNTLPDYQMAGVGLFVTLNGDIYLEKDINGEIHKWNVNSNTTVLALNMHNRCQGLFIDINNMLYCSQSSLQRVVFKSLNNESSLMTIVAGTGCSGNNSLQLSQPSGIFVDTNLDLYVADTANNRVQRFPAGQTSGITMAGSSSLNTTITLSSPSCVMLDFDGNLFVLDSFNQRVVRSGSNGFWCIVGCTGVGGSDANQLNYPQYMAFDSHGNIFVTDVYNNRIQKFEIINIPSKGITAVNEVSPTINSSTSSISSTTVATTNDYTTAFTSHQTATEMIIDYTTTNIVATITVQSATTLIETTVVSNSPQTQFTADMNTEATEGDDTTISSATIENGRDETTSMIAVSTIHGNTTNTNSGKSLFSSSSPSPQTTKEPVMPTAINNSSSFSLACLLSAITLIPAISSVSLAVEFHRNEDFYISSTIDINCNNSMLMTMEWTVKTCTPNCLHVIQIDESIGTTFSEIYFPPRSLPYGIYKLELTITANTSSQSTNTAFTFVKIIPSDIQVNLIRLGTSMITHNYQQDLKLDPGTYSIDFNGYEFNASDWLYEYYCRIYDTFTTNEPMVPIDSLNSSCLINQTLFTYDGVPLSHRSSISIHAGSMSPDKTYQFIVSMQNQQNSSIQITGSALVKLVNFPTKRIIIGCVIQTMCTPNIEYQLVNPSTQIALYAECIDTCDIQENITWNIYYGKINSSSNATQWMLFSQMNLYDNIWFYGRNTSNFTASKDLFSRNSQFNLWRFEVIYGLLSEISSSALDFTINQPPSNGSCSINPLNGTTSTVFYISCTDWFDKNGIKEYLLYIWSTDPSDTMINAFSSISTFQVRLPAGTISLIVHIRDKADCVTEYNISTSVVVLPDSSEITSLIKSTTHNYINKLFSSGNQNLIGQIITSISIQFNSMSYANINNAISNGLSPTNIFISSLGNTSLSMNSISSYNQSALIEYDKRRNSLANIRSTLAKFIPKVAILGSSSIQLQSTMLVHLTQSTNELTRQTLAIVSKQCYRLTLALCSMASRISADDVRRASKQLIQCASNVLTAVNGPLQSRTDVLEEDFFDATSFPTDYDTDIESPWSNLNLFADGNDFSWETVEKNRNLYYQKELANQILDQMNTLISKITSAMNIHLTLNQNLLVNTSEVFMLIEKRTLQSLTNIKLEQTENAHIQLPTNLYNNSSVLIRSMLTPLAPFGNITTQITFTNLSRSISLSIFDLNELEISMQTNERSPIKIVIPHDSNLRIPSMILQDVISMNSTFYQQLFNLHYLNITNSLPISLHFEIEPLKENISYMFIYKFDQSPQLNSSINHIDGWTLFCSSNLTTDNLYKYFIDNRQTSNHRSIIFGLRELQPSENVCSNFSPTNPPIMDKRMNFTANYQLRIYASGCYYLDSNNQWKSDGLVVGERTTLNATECYSTHLTTFTSAFCVLPDPINWNYVFSNAQFMKNKTIYLTIICVSVIYLILLIFARYKDKKDAEKLGVTVLPDNHKLDDYFYEIIVFTGQRKDAGTKSNVQFVLCGNNHQTRIRTLMDPQRSILQRGGIDAFLMSVPKSLGLLNFIRIWHDNSGKGSSSSWFLKYLIIRDLQTMETFHFICQKWFAVEKDDGKIQRILPVASEMEKHEFRHVLSKRAYSCISDSHLWFSIFSRPPSSHFTRVQRCTCCFVLLFVSMFLNIMYYDLANETKASDPTKSLSLTFGTLCITHQQIIVGVIVELFALLPSFLLVQMFRRIRCRQKQTSTLRSTFQKIQANSKSNETVERKNKRKTLPWWFIFIAYGICIVLVGVSIVFICGRGIEFGDLKTGQWLTSIFSGFLSSILLVQPLKILFLIVFFGVCWRKAFDDEEIKDYFDNQPIELDRDEEYLHMIRRTSIFIYRNPVYFNRLNKTEVACAREIRLKEIQMWTIVNEALMYLGFLILLYSLVYSNHFSNSFYQVDHLRKYLTNSRQIDANFSKISTIDDCWNWLENSFVYNLRAQTWYNGNVPRNLSGFINDKSNRLIGWATMRQLRVKSQRCPIHNTIAYSCIYDYSFFDQDEHSYYPEWRNQSNNNYSSTIYNAFKYKSSEQLGTYIYVGDHKTYGGGGYVYEFRGRLSSLQSNLSQLHRLGWIDTRTRAVIIQLSLYNANVELFTSVTLLIEILSTGGFYPTIRVEPMHFYTFTSVWQLICTIVYLIVIIYFMVVEIRLLMRLKWKYFLQFWSLIQWSIIVCSWISVMIYIWRYNESKRIGQLFTETKGHIRMNLQMASYVNHLLTSLFALCCFFSTIKFLRLCVYNSQQHLFLQSIKYAANELSLFMLMFSIIVLAFVCLFYLLFNSKLQSCSTLFAATKIFVKMILMKANGKEFLDASSLLGPFVFTLCVFIVVLICMSMFLSIINRSFQRARKNQTKNNHEIFVFMFNKLLHWIGLKRTTGEEFEEARNHRRDVRYLSGVELFPEKINQFLDALNKIYLTQEIGKETMKEIVD</sequence>
<dbReference type="Gene3D" id="2.120.10.30">
    <property type="entry name" value="TolB, C-terminal domain"/>
    <property type="match status" value="2"/>
</dbReference>
<dbReference type="Pfam" id="PF08016">
    <property type="entry name" value="PKD_channel"/>
    <property type="match status" value="1"/>
</dbReference>
<evidence type="ECO:0000313" key="15">
    <source>
        <dbReference type="Proteomes" id="UP000663828"/>
    </source>
</evidence>
<dbReference type="Pfam" id="PF01436">
    <property type="entry name" value="NHL"/>
    <property type="match status" value="3"/>
</dbReference>
<dbReference type="Gene3D" id="2.60.60.20">
    <property type="entry name" value="PLAT/LH2 domain"/>
    <property type="match status" value="1"/>
</dbReference>
<feature type="transmembrane region" description="Helical" evidence="12">
    <location>
        <begin position="2198"/>
        <end position="2224"/>
    </location>
</feature>
<feature type="repeat" description="NHL" evidence="10">
    <location>
        <begin position="494"/>
        <end position="533"/>
    </location>
</feature>
<dbReference type="PROSITE" id="PS51125">
    <property type="entry name" value="NHL"/>
    <property type="match status" value="3"/>
</dbReference>
<dbReference type="InterPro" id="IPR001024">
    <property type="entry name" value="PLAT/LH2_dom"/>
</dbReference>
<dbReference type="SUPFAM" id="SSF101898">
    <property type="entry name" value="NHL repeat"/>
    <property type="match status" value="2"/>
</dbReference>
<dbReference type="InterPro" id="IPR001258">
    <property type="entry name" value="NHL_repeat"/>
</dbReference>
<dbReference type="CDD" id="cd01752">
    <property type="entry name" value="PLAT_polycystin"/>
    <property type="match status" value="1"/>
</dbReference>
<feature type="transmembrane region" description="Helical" evidence="12">
    <location>
        <begin position="2085"/>
        <end position="2113"/>
    </location>
</feature>
<dbReference type="CDD" id="cd05819">
    <property type="entry name" value="NHL"/>
    <property type="match status" value="2"/>
</dbReference>
<reference evidence="14" key="1">
    <citation type="submission" date="2021-02" db="EMBL/GenBank/DDBJ databases">
        <authorList>
            <person name="Nowell W R."/>
        </authorList>
    </citation>
    <scope>NUCLEOTIDE SEQUENCE</scope>
</reference>
<proteinExistence type="inferred from homology"/>
<keyword evidence="5" id="KW-0677">Repeat</keyword>
<dbReference type="InterPro" id="IPR051223">
    <property type="entry name" value="Polycystin"/>
</dbReference>
<dbReference type="InterPro" id="IPR002859">
    <property type="entry name" value="PKD/REJ-like"/>
</dbReference>
<dbReference type="FunFam" id="2.60.60.20:FF:000022">
    <property type="entry name" value="Uncharacterized protein"/>
    <property type="match status" value="1"/>
</dbReference>
<evidence type="ECO:0000259" key="13">
    <source>
        <dbReference type="PROSITE" id="PS50095"/>
    </source>
</evidence>
<evidence type="ECO:0000256" key="6">
    <source>
        <dbReference type="ARBA" id="ARBA00022989"/>
    </source>
</evidence>
<dbReference type="SUPFAM" id="SSF49723">
    <property type="entry name" value="Lipase/lipooxygenase domain (PLAT/LH2 domain)"/>
    <property type="match status" value="1"/>
</dbReference>
<keyword evidence="7 12" id="KW-0472">Membrane</keyword>
<dbReference type="InterPro" id="IPR003915">
    <property type="entry name" value="PKD_2"/>
</dbReference>
<feature type="transmembrane region" description="Helical" evidence="12">
    <location>
        <begin position="2289"/>
        <end position="2310"/>
    </location>
</feature>
<dbReference type="SMART" id="SM00308">
    <property type="entry name" value="LH2"/>
    <property type="match status" value="1"/>
</dbReference>
<organism evidence="14 15">
    <name type="scientific">Adineta ricciae</name>
    <name type="common">Rotifer</name>
    <dbReference type="NCBI Taxonomy" id="249248"/>
    <lineage>
        <taxon>Eukaryota</taxon>
        <taxon>Metazoa</taxon>
        <taxon>Spiralia</taxon>
        <taxon>Gnathifera</taxon>
        <taxon>Rotifera</taxon>
        <taxon>Eurotatoria</taxon>
        <taxon>Bdelloidea</taxon>
        <taxon>Adinetida</taxon>
        <taxon>Adinetidae</taxon>
        <taxon>Adineta</taxon>
    </lineage>
</organism>
<feature type="transmembrane region" description="Helical" evidence="12">
    <location>
        <begin position="2578"/>
        <end position="2603"/>
    </location>
</feature>
<keyword evidence="15" id="KW-1185">Reference proteome</keyword>
<dbReference type="InterPro" id="IPR011042">
    <property type="entry name" value="6-blade_b-propeller_TolB-like"/>
</dbReference>
<feature type="compositionally biased region" description="Low complexity" evidence="11">
    <location>
        <begin position="760"/>
        <end position="771"/>
    </location>
</feature>
<dbReference type="GO" id="GO:0050982">
    <property type="term" value="P:detection of mechanical stimulus"/>
    <property type="evidence" value="ECO:0007669"/>
    <property type="project" value="TreeGrafter"/>
</dbReference>
<keyword evidence="4" id="KW-0732">Signal</keyword>
<evidence type="ECO:0000256" key="5">
    <source>
        <dbReference type="ARBA" id="ARBA00022737"/>
    </source>
</evidence>
<evidence type="ECO:0000256" key="9">
    <source>
        <dbReference type="PROSITE-ProRule" id="PRU00152"/>
    </source>
</evidence>